<name>A0A0M3HJK3_ASCLU</name>
<dbReference type="AlphaFoldDB" id="A0A0M3HJK3"/>
<keyword evidence="1" id="KW-1185">Reference proteome</keyword>
<evidence type="ECO:0000313" key="1">
    <source>
        <dbReference type="Proteomes" id="UP000036681"/>
    </source>
</evidence>
<proteinExistence type="predicted"/>
<reference evidence="2" key="1">
    <citation type="submission" date="2017-02" db="UniProtKB">
        <authorList>
            <consortium name="WormBaseParasite"/>
        </authorList>
    </citation>
    <scope>IDENTIFICATION</scope>
</reference>
<dbReference type="WBParaSite" id="ALUE_0000169801-mRNA-1">
    <property type="protein sequence ID" value="ALUE_0000169801-mRNA-1"/>
    <property type="gene ID" value="ALUE_0000169801"/>
</dbReference>
<dbReference type="Proteomes" id="UP000036681">
    <property type="component" value="Unplaced"/>
</dbReference>
<protein>
    <submittedName>
        <fullName evidence="2">Uncharacterized protein</fullName>
    </submittedName>
</protein>
<accession>A0A0M3HJK3</accession>
<sequence length="51" mass="5429">MFPVVSSTRVATSEVDVEVNLDQPAPPEQPPIDVTNNAPVEIFSSSGHPLL</sequence>
<organism evidence="1 2">
    <name type="scientific">Ascaris lumbricoides</name>
    <name type="common">Giant roundworm</name>
    <dbReference type="NCBI Taxonomy" id="6252"/>
    <lineage>
        <taxon>Eukaryota</taxon>
        <taxon>Metazoa</taxon>
        <taxon>Ecdysozoa</taxon>
        <taxon>Nematoda</taxon>
        <taxon>Chromadorea</taxon>
        <taxon>Rhabditida</taxon>
        <taxon>Spirurina</taxon>
        <taxon>Ascaridomorpha</taxon>
        <taxon>Ascaridoidea</taxon>
        <taxon>Ascarididae</taxon>
        <taxon>Ascaris</taxon>
    </lineage>
</organism>
<evidence type="ECO:0000313" key="2">
    <source>
        <dbReference type="WBParaSite" id="ALUE_0000169801-mRNA-1"/>
    </source>
</evidence>